<accession>A0ABR8G0N3</accession>
<evidence type="ECO:0000313" key="2">
    <source>
        <dbReference type="EMBL" id="MBD2596789.1"/>
    </source>
</evidence>
<reference evidence="2 3" key="1">
    <citation type="journal article" date="2020" name="ISME J.">
        <title>Comparative genomics reveals insights into cyanobacterial evolution and habitat adaptation.</title>
        <authorList>
            <person name="Chen M.Y."/>
            <person name="Teng W.K."/>
            <person name="Zhao L."/>
            <person name="Hu C.X."/>
            <person name="Zhou Y.K."/>
            <person name="Han B.P."/>
            <person name="Song L.R."/>
            <person name="Shu W.S."/>
        </authorList>
    </citation>
    <scope>NUCLEOTIDE SEQUENCE [LARGE SCALE GENOMIC DNA]</scope>
    <source>
        <strain evidence="2 3">FACHB-130</strain>
    </source>
</reference>
<proteinExistence type="predicted"/>
<dbReference type="RefSeq" id="WP_190969503.1">
    <property type="nucleotide sequence ID" value="NZ_JACJTB010000032.1"/>
</dbReference>
<dbReference type="InterPro" id="IPR036374">
    <property type="entry name" value="OxRdtase_Mopterin-bd_sf"/>
</dbReference>
<dbReference type="Proteomes" id="UP000603457">
    <property type="component" value="Unassembled WGS sequence"/>
</dbReference>
<dbReference type="Gene3D" id="3.90.420.10">
    <property type="entry name" value="Oxidoreductase, molybdopterin-binding domain"/>
    <property type="match status" value="1"/>
</dbReference>
<evidence type="ECO:0008006" key="4">
    <source>
        <dbReference type="Google" id="ProtNLM"/>
    </source>
</evidence>
<organism evidence="2 3">
    <name type="scientific">Nostoc spongiaeforme FACHB-130</name>
    <dbReference type="NCBI Taxonomy" id="1357510"/>
    <lineage>
        <taxon>Bacteria</taxon>
        <taxon>Bacillati</taxon>
        <taxon>Cyanobacteriota</taxon>
        <taxon>Cyanophyceae</taxon>
        <taxon>Nostocales</taxon>
        <taxon>Nostocaceae</taxon>
        <taxon>Nostoc</taxon>
    </lineage>
</organism>
<comment type="caution">
    <text evidence="2">The sequence shown here is derived from an EMBL/GenBank/DDBJ whole genome shotgun (WGS) entry which is preliminary data.</text>
</comment>
<keyword evidence="3" id="KW-1185">Reference proteome</keyword>
<name>A0ABR8G0N3_9NOSO</name>
<evidence type="ECO:0000256" key="1">
    <source>
        <dbReference type="SAM" id="SignalP"/>
    </source>
</evidence>
<keyword evidence="1" id="KW-0732">Signal</keyword>
<gene>
    <name evidence="2" type="ORF">H6G74_21005</name>
</gene>
<evidence type="ECO:0000313" key="3">
    <source>
        <dbReference type="Proteomes" id="UP000603457"/>
    </source>
</evidence>
<feature type="chain" id="PRO_5047484948" description="Molybdopterin-binding oxidoreductase" evidence="1">
    <location>
        <begin position="26"/>
        <end position="227"/>
    </location>
</feature>
<dbReference type="EMBL" id="JACJTB010000032">
    <property type="protein sequence ID" value="MBD2596789.1"/>
    <property type="molecule type" value="Genomic_DNA"/>
</dbReference>
<sequence>MYFTRRIASVSLMLSILGFWQPTLADPGNFSPWRRQDTPAPWAKNRCLGGFVDKFRLSGEVNQTSNFTLQKLTELRDTIKTQNPSAVTELTVSFQTGSGPRTETYYGVTLWDLINNTKAGGGLKPGNSGQNTKNAFLRQYILVEATDCYGAVVAVGEIHPNFENKSVLVAFAKKASDGTVQLLTDEGFARLVVPGDRAGGRYISNVRNIVVLSAPPSPLELKDFRYP</sequence>
<protein>
    <recommendedName>
        <fullName evidence="4">Molybdopterin-binding oxidoreductase</fullName>
    </recommendedName>
</protein>
<dbReference type="SUPFAM" id="SSF56524">
    <property type="entry name" value="Oxidoreductase molybdopterin-binding domain"/>
    <property type="match status" value="1"/>
</dbReference>
<feature type="signal peptide" evidence="1">
    <location>
        <begin position="1"/>
        <end position="25"/>
    </location>
</feature>